<protein>
    <submittedName>
        <fullName evidence="1">Uncharacterized protein</fullName>
    </submittedName>
</protein>
<dbReference type="AlphaFoldDB" id="A0A2P2NZR5"/>
<proteinExistence type="predicted"/>
<name>A0A2P2NZR5_RHIMU</name>
<dbReference type="EMBL" id="GGEC01067524">
    <property type="protein sequence ID" value="MBX48008.1"/>
    <property type="molecule type" value="Transcribed_RNA"/>
</dbReference>
<evidence type="ECO:0000313" key="1">
    <source>
        <dbReference type="EMBL" id="MBX48008.1"/>
    </source>
</evidence>
<organism evidence="1">
    <name type="scientific">Rhizophora mucronata</name>
    <name type="common">Asiatic mangrove</name>
    <dbReference type="NCBI Taxonomy" id="61149"/>
    <lineage>
        <taxon>Eukaryota</taxon>
        <taxon>Viridiplantae</taxon>
        <taxon>Streptophyta</taxon>
        <taxon>Embryophyta</taxon>
        <taxon>Tracheophyta</taxon>
        <taxon>Spermatophyta</taxon>
        <taxon>Magnoliopsida</taxon>
        <taxon>eudicotyledons</taxon>
        <taxon>Gunneridae</taxon>
        <taxon>Pentapetalae</taxon>
        <taxon>rosids</taxon>
        <taxon>fabids</taxon>
        <taxon>Malpighiales</taxon>
        <taxon>Rhizophoraceae</taxon>
        <taxon>Rhizophora</taxon>
    </lineage>
</organism>
<reference evidence="1" key="1">
    <citation type="submission" date="2018-02" db="EMBL/GenBank/DDBJ databases">
        <title>Rhizophora mucronata_Transcriptome.</title>
        <authorList>
            <person name="Meera S.P."/>
            <person name="Sreeshan A."/>
            <person name="Augustine A."/>
        </authorList>
    </citation>
    <scope>NUCLEOTIDE SEQUENCE</scope>
    <source>
        <tissue evidence="1">Leaf</tissue>
    </source>
</reference>
<accession>A0A2P2NZR5</accession>
<sequence length="29" mass="3250">MSASLYLYSASTTKNLSENFTHIRELASN</sequence>